<dbReference type="InterPro" id="IPR009056">
    <property type="entry name" value="Cyt_c-like_dom"/>
</dbReference>
<dbReference type="EMBL" id="LSZO01000184">
    <property type="protein sequence ID" value="KXU36279.1"/>
    <property type="molecule type" value="Genomic_DNA"/>
</dbReference>
<evidence type="ECO:0000256" key="1">
    <source>
        <dbReference type="ARBA" id="ARBA00022617"/>
    </source>
</evidence>
<comment type="caution">
    <text evidence="7">The sequence shown here is derived from an EMBL/GenBank/DDBJ whole genome shotgun (WGS) entry which is preliminary data.</text>
</comment>
<dbReference type="PANTHER" id="PTHR30600:SF4">
    <property type="entry name" value="CYTOCHROME C DOMAIN-CONTAINING PROTEIN"/>
    <property type="match status" value="1"/>
</dbReference>
<gene>
    <name evidence="7" type="ORF">AXE65_05160</name>
</gene>
<dbReference type="RefSeq" id="WP_068391768.1">
    <property type="nucleotide sequence ID" value="NZ_LSZO01000184.1"/>
</dbReference>
<sequence length="464" mass="50375">MFPRRFFFLLITLLSAASTAYANEALPAGKGSTGQQSRTAFLQPSANLSLEGRLDFAAGRSFFRSPWVRAPTTTTARDGLGPLFNGMNCQGCHIRNGRGQPPAINSTKSAFSMLLRLSIPPQNEAQQALLKTIGIVPEPVYGGQLQDMANPGVTPEGRIRVDWQTHQVQFADGFSVELQKPVVNIERLGYGELRPDTQFSLRVAPPMIGLGLLEAIPEQAILAAAEAQQQSPGDVKGTPNWVWDIAQGKTVLGRFGWKAGQPNLNQQNANAFVNDLGLTSALFPKDPCTASQSACLHSVNGGEPEVSANILRLVLHHTRHIAVPKRQNIDDPEVLRGKALFQQAGCAQCHRPSWRTAANAADPALANQLIWPYSDLLLHDMGEGLADGRGEFAASGRQWRTPPLWGIGLTQTVNPKAQFLHDARARTLLEAILWHAGEAADAKAQVLDFNEEQRSALLAFLNSL</sequence>
<dbReference type="Proteomes" id="UP000072660">
    <property type="component" value="Unassembled WGS sequence"/>
</dbReference>
<dbReference type="GO" id="GO:0009055">
    <property type="term" value="F:electron transfer activity"/>
    <property type="evidence" value="ECO:0007669"/>
    <property type="project" value="InterPro"/>
</dbReference>
<dbReference type="GO" id="GO:0046872">
    <property type="term" value="F:metal ion binding"/>
    <property type="evidence" value="ECO:0007669"/>
    <property type="project" value="UniProtKB-KW"/>
</dbReference>
<organism evidence="7 8">
    <name type="scientific">Ventosimonas gracilis</name>
    <dbReference type="NCBI Taxonomy" id="1680762"/>
    <lineage>
        <taxon>Bacteria</taxon>
        <taxon>Pseudomonadati</taxon>
        <taxon>Pseudomonadota</taxon>
        <taxon>Gammaproteobacteria</taxon>
        <taxon>Pseudomonadales</taxon>
        <taxon>Ventosimonadaceae</taxon>
        <taxon>Ventosimonas</taxon>
    </lineage>
</organism>
<evidence type="ECO:0000259" key="6">
    <source>
        <dbReference type="PROSITE" id="PS51007"/>
    </source>
</evidence>
<dbReference type="OrthoDB" id="9805202at2"/>
<feature type="signal peptide" evidence="5">
    <location>
        <begin position="1"/>
        <end position="22"/>
    </location>
</feature>
<keyword evidence="2 4" id="KW-0479">Metal-binding</keyword>
<dbReference type="PANTHER" id="PTHR30600">
    <property type="entry name" value="CYTOCHROME C PEROXIDASE-RELATED"/>
    <property type="match status" value="1"/>
</dbReference>
<feature type="chain" id="PRO_5007299384" evidence="5">
    <location>
        <begin position="23"/>
        <end position="464"/>
    </location>
</feature>
<dbReference type="InterPro" id="IPR010538">
    <property type="entry name" value="DHOR"/>
</dbReference>
<dbReference type="InterPro" id="IPR051395">
    <property type="entry name" value="Cytochrome_c_Peroxidase/MauG"/>
</dbReference>
<dbReference type="PROSITE" id="PS51007">
    <property type="entry name" value="CYTC"/>
    <property type="match status" value="1"/>
</dbReference>
<keyword evidence="5" id="KW-0732">Signal</keyword>
<keyword evidence="3 4" id="KW-0408">Iron</keyword>
<reference evidence="7 8" key="1">
    <citation type="submission" date="2016-02" db="EMBL/GenBank/DDBJ databases">
        <authorList>
            <person name="Wen L."/>
            <person name="He K."/>
            <person name="Yang H."/>
        </authorList>
    </citation>
    <scope>NUCLEOTIDE SEQUENCE [LARGE SCALE GENOMIC DNA]</scope>
    <source>
        <strain evidence="7 8">CV58</strain>
    </source>
</reference>
<protein>
    <submittedName>
        <fullName evidence="7">Thiol oxidoreductase</fullName>
    </submittedName>
</protein>
<dbReference type="InterPro" id="IPR036909">
    <property type="entry name" value="Cyt_c-like_dom_sf"/>
</dbReference>
<accession>A0A139SNV9</accession>
<proteinExistence type="predicted"/>
<keyword evidence="1 4" id="KW-0349">Heme</keyword>
<dbReference type="Pfam" id="PF06537">
    <property type="entry name" value="DHOR"/>
    <property type="match status" value="1"/>
</dbReference>
<evidence type="ECO:0000313" key="8">
    <source>
        <dbReference type="Proteomes" id="UP000072660"/>
    </source>
</evidence>
<dbReference type="Gene3D" id="1.10.760.10">
    <property type="entry name" value="Cytochrome c-like domain"/>
    <property type="match status" value="1"/>
</dbReference>
<evidence type="ECO:0000256" key="2">
    <source>
        <dbReference type="ARBA" id="ARBA00022723"/>
    </source>
</evidence>
<evidence type="ECO:0000313" key="7">
    <source>
        <dbReference type="EMBL" id="KXU36279.1"/>
    </source>
</evidence>
<name>A0A139SNV9_9GAMM</name>
<dbReference type="GO" id="GO:0020037">
    <property type="term" value="F:heme binding"/>
    <property type="evidence" value="ECO:0007669"/>
    <property type="project" value="InterPro"/>
</dbReference>
<evidence type="ECO:0000256" key="4">
    <source>
        <dbReference type="PROSITE-ProRule" id="PRU00433"/>
    </source>
</evidence>
<dbReference type="SUPFAM" id="SSF46626">
    <property type="entry name" value="Cytochrome c"/>
    <property type="match status" value="1"/>
</dbReference>
<dbReference type="PIRSF" id="PIRSF028099">
    <property type="entry name" value="DUF1111"/>
    <property type="match status" value="1"/>
</dbReference>
<dbReference type="GO" id="GO:0004130">
    <property type="term" value="F:cytochrome-c peroxidase activity"/>
    <property type="evidence" value="ECO:0007669"/>
    <property type="project" value="TreeGrafter"/>
</dbReference>
<keyword evidence="8" id="KW-1185">Reference proteome</keyword>
<evidence type="ECO:0000256" key="3">
    <source>
        <dbReference type="ARBA" id="ARBA00023004"/>
    </source>
</evidence>
<dbReference type="AlphaFoldDB" id="A0A139SNV9"/>
<feature type="domain" description="Cytochrome c" evidence="6">
    <location>
        <begin position="332"/>
        <end position="464"/>
    </location>
</feature>
<evidence type="ECO:0000256" key="5">
    <source>
        <dbReference type="SAM" id="SignalP"/>
    </source>
</evidence>